<comment type="caution">
    <text evidence="1">The sequence shown here is derived from an EMBL/GenBank/DDBJ whole genome shotgun (WGS) entry which is preliminary data.</text>
</comment>
<dbReference type="EMBL" id="JBHUDM010000001">
    <property type="protein sequence ID" value="MFD1641384.1"/>
    <property type="molecule type" value="Genomic_DNA"/>
</dbReference>
<evidence type="ECO:0000313" key="1">
    <source>
        <dbReference type="EMBL" id="MFD1641384.1"/>
    </source>
</evidence>
<keyword evidence="1" id="KW-0575">Peroxidase</keyword>
<dbReference type="GO" id="GO:0004601">
    <property type="term" value="F:peroxidase activity"/>
    <property type="evidence" value="ECO:0007669"/>
    <property type="project" value="UniProtKB-KW"/>
</dbReference>
<dbReference type="SUPFAM" id="SSF82784">
    <property type="entry name" value="OsmC-like"/>
    <property type="match status" value="1"/>
</dbReference>
<proteinExistence type="predicted"/>
<keyword evidence="2" id="KW-1185">Reference proteome</keyword>
<name>A0ABD6D7U4_9EURY</name>
<protein>
    <submittedName>
        <fullName evidence="1">OsmC family protein</fullName>
        <ecNumber evidence="1">1.11.1.-</ecNumber>
    </submittedName>
</protein>
<accession>A0ABD6D7U4</accession>
<dbReference type="InterPro" id="IPR015946">
    <property type="entry name" value="KH_dom-like_a/b"/>
</dbReference>
<dbReference type="RefSeq" id="WP_256395084.1">
    <property type="nucleotide sequence ID" value="NZ_JANHDJ010000001.1"/>
</dbReference>
<dbReference type="AlphaFoldDB" id="A0ABD6D7U4"/>
<reference evidence="1 2" key="1">
    <citation type="journal article" date="2019" name="Int. J. Syst. Evol. Microbiol.">
        <title>The Global Catalogue of Microorganisms (GCM) 10K type strain sequencing project: providing services to taxonomists for standard genome sequencing and annotation.</title>
        <authorList>
            <consortium name="The Broad Institute Genomics Platform"/>
            <consortium name="The Broad Institute Genome Sequencing Center for Infectious Disease"/>
            <person name="Wu L."/>
            <person name="Ma J."/>
        </authorList>
    </citation>
    <scope>NUCLEOTIDE SEQUENCE [LARGE SCALE GENOMIC DNA]</scope>
    <source>
        <strain evidence="1 2">CGMCC 1.10593</strain>
    </source>
</reference>
<sequence length="200" mass="21983">MATEEHTPETSHGINVGSHLEFIDWMASNPDDAAVTFSATGTSEDVINRTTATISEWELGGERMGEDRAHPIRFGLPPEIEEAMGYTELEDRQESIEVALAALTACINGTIGYNAVREGLDFDEVETRVSVPVDLRVLFGIHDVDRADEMYGDIHLEVTVTAPDLSPEEIKQLSTYPARSPTYNLIMGAQTDEIDLTVNT</sequence>
<keyword evidence="1" id="KW-0560">Oxidoreductase</keyword>
<dbReference type="InterPro" id="IPR036102">
    <property type="entry name" value="OsmC/Ohrsf"/>
</dbReference>
<organism evidence="1 2">
    <name type="scientific">Halohasta litorea</name>
    <dbReference type="NCBI Taxonomy" id="869891"/>
    <lineage>
        <taxon>Archaea</taxon>
        <taxon>Methanobacteriati</taxon>
        <taxon>Methanobacteriota</taxon>
        <taxon>Stenosarchaea group</taxon>
        <taxon>Halobacteria</taxon>
        <taxon>Halobacteriales</taxon>
        <taxon>Haloferacaceae</taxon>
        <taxon>Halohasta</taxon>
    </lineage>
</organism>
<evidence type="ECO:0000313" key="2">
    <source>
        <dbReference type="Proteomes" id="UP001597052"/>
    </source>
</evidence>
<dbReference type="EC" id="1.11.1.-" evidence="1"/>
<dbReference type="Proteomes" id="UP001597052">
    <property type="component" value="Unassembled WGS sequence"/>
</dbReference>
<dbReference type="InterPro" id="IPR003718">
    <property type="entry name" value="OsmC/Ohr_fam"/>
</dbReference>
<dbReference type="Pfam" id="PF02566">
    <property type="entry name" value="OsmC"/>
    <property type="match status" value="1"/>
</dbReference>
<dbReference type="Gene3D" id="3.30.300.20">
    <property type="match status" value="1"/>
</dbReference>
<gene>
    <name evidence="1" type="ORF">ACFSBW_05780</name>
</gene>